<reference evidence="2 3" key="1">
    <citation type="submission" date="2013-11" db="EMBL/GenBank/DDBJ databases">
        <title>Metagenomic analysis of a methanogenic consortium involved in long chain n-alkane degradation.</title>
        <authorList>
            <person name="Davidova I.A."/>
            <person name="Callaghan A.V."/>
            <person name="Wawrik B."/>
            <person name="Pruitt S."/>
            <person name="Marks C."/>
            <person name="Duncan K.E."/>
            <person name="Suflita J.M."/>
        </authorList>
    </citation>
    <scope>NUCLEOTIDE SEQUENCE [LARGE SCALE GENOMIC DNA]</scope>
    <source>
        <strain evidence="2 3">SPR</strain>
    </source>
</reference>
<evidence type="ECO:0000313" key="3">
    <source>
        <dbReference type="Proteomes" id="UP000032233"/>
    </source>
</evidence>
<dbReference type="InterPro" id="IPR007172">
    <property type="entry name" value="DUF374"/>
</dbReference>
<evidence type="ECO:0000259" key="1">
    <source>
        <dbReference type="Pfam" id="PF04028"/>
    </source>
</evidence>
<sequence>MMASLSKDGEIVSRYERNLGCVPIRGSSSRGGMAAQRGMLRFMKEGGLVAANVADGPRGPRYVAKAGMISLAQLTGVPLAPAMWSAHPCWVMKKSWDLSIIPKPFAKCIVIYGKELKVPRRLTPEQVEEYRLELEQELNRLKDEADRLTGHADPVV</sequence>
<dbReference type="CDD" id="cd07983">
    <property type="entry name" value="LPLAT_DUF374-like"/>
    <property type="match status" value="1"/>
</dbReference>
<dbReference type="Proteomes" id="UP000032233">
    <property type="component" value="Unassembled WGS sequence"/>
</dbReference>
<dbReference type="Pfam" id="PF04028">
    <property type="entry name" value="DUF374"/>
    <property type="match status" value="1"/>
</dbReference>
<accession>A0A0D2J4Y1</accession>
<organism evidence="2 3">
    <name type="scientific">Dethiosulfatarculus sandiegensis</name>
    <dbReference type="NCBI Taxonomy" id="1429043"/>
    <lineage>
        <taxon>Bacteria</taxon>
        <taxon>Pseudomonadati</taxon>
        <taxon>Thermodesulfobacteriota</taxon>
        <taxon>Desulfarculia</taxon>
        <taxon>Desulfarculales</taxon>
        <taxon>Desulfarculaceae</taxon>
        <taxon>Dethiosulfatarculus</taxon>
    </lineage>
</organism>
<name>A0A0D2J4Y1_9BACT</name>
<keyword evidence="3" id="KW-1185">Reference proteome</keyword>
<comment type="caution">
    <text evidence="2">The sequence shown here is derived from an EMBL/GenBank/DDBJ whole genome shotgun (WGS) entry which is preliminary data.</text>
</comment>
<dbReference type="AlphaFoldDB" id="A0A0D2J4Y1"/>
<dbReference type="STRING" id="1429043.X474_14805"/>
<feature type="domain" description="DUF374" evidence="1">
    <location>
        <begin position="1"/>
        <end position="61"/>
    </location>
</feature>
<gene>
    <name evidence="2" type="ORF">X474_14805</name>
</gene>
<proteinExistence type="predicted"/>
<evidence type="ECO:0000313" key="2">
    <source>
        <dbReference type="EMBL" id="KIX13194.1"/>
    </source>
</evidence>
<protein>
    <recommendedName>
        <fullName evidence="1">DUF374 domain-containing protein</fullName>
    </recommendedName>
</protein>
<dbReference type="InParanoid" id="A0A0D2J4Y1"/>
<dbReference type="EMBL" id="AZAC01000017">
    <property type="protein sequence ID" value="KIX13194.1"/>
    <property type="molecule type" value="Genomic_DNA"/>
</dbReference>
<dbReference type="SUPFAM" id="SSF69593">
    <property type="entry name" value="Glycerol-3-phosphate (1)-acyltransferase"/>
    <property type="match status" value="1"/>
</dbReference>